<evidence type="ECO:0000259" key="2">
    <source>
        <dbReference type="Pfam" id="PF13193"/>
    </source>
</evidence>
<evidence type="ECO:0000313" key="4">
    <source>
        <dbReference type="Proteomes" id="UP000596130"/>
    </source>
</evidence>
<dbReference type="InterPro" id="IPR000873">
    <property type="entry name" value="AMP-dep_synth/lig_dom"/>
</dbReference>
<dbReference type="InterPro" id="IPR050237">
    <property type="entry name" value="ATP-dep_AMP-bd_enzyme"/>
</dbReference>
<feature type="domain" description="AMP-binding enzyme C-terminal" evidence="2">
    <location>
        <begin position="430"/>
        <end position="505"/>
    </location>
</feature>
<dbReference type="Proteomes" id="UP000596130">
    <property type="component" value="Chromosome"/>
</dbReference>
<proteinExistence type="predicted"/>
<reference evidence="3 4" key="1">
    <citation type="submission" date="2020-12" db="EMBL/GenBank/DDBJ databases">
        <title>Identification and biosynthesis of polyene macrolides produced by Streptomyces alfalfae Men-myco-93-63.</title>
        <authorList>
            <person name="Liu D."/>
            <person name="Li Y."/>
            <person name="Liu L."/>
            <person name="Han X."/>
            <person name="Shen F."/>
        </authorList>
    </citation>
    <scope>NUCLEOTIDE SEQUENCE [LARGE SCALE GENOMIC DNA]</scope>
    <source>
        <strain evidence="3 4">Men-myco-93-63</strain>
    </source>
</reference>
<evidence type="ECO:0000313" key="3">
    <source>
        <dbReference type="EMBL" id="QQC93295.1"/>
    </source>
</evidence>
<name>A0A7T4PN53_9ACTN</name>
<dbReference type="InterPro" id="IPR025110">
    <property type="entry name" value="AMP-bd_C"/>
</dbReference>
<protein>
    <submittedName>
        <fullName evidence="3">AMP-binding protein</fullName>
    </submittedName>
</protein>
<dbReference type="EMBL" id="CP065959">
    <property type="protein sequence ID" value="QQC93295.1"/>
    <property type="molecule type" value="Genomic_DNA"/>
</dbReference>
<dbReference type="SUPFAM" id="SSF56801">
    <property type="entry name" value="Acetyl-CoA synthetase-like"/>
    <property type="match status" value="1"/>
</dbReference>
<dbReference type="InterPro" id="IPR042099">
    <property type="entry name" value="ANL_N_sf"/>
</dbReference>
<dbReference type="PROSITE" id="PS00455">
    <property type="entry name" value="AMP_BINDING"/>
    <property type="match status" value="1"/>
</dbReference>
<organism evidence="3 4">
    <name type="scientific">Streptomyces alfalfae</name>
    <dbReference type="NCBI Taxonomy" id="1642299"/>
    <lineage>
        <taxon>Bacteria</taxon>
        <taxon>Bacillati</taxon>
        <taxon>Actinomycetota</taxon>
        <taxon>Actinomycetes</taxon>
        <taxon>Kitasatosporales</taxon>
        <taxon>Streptomycetaceae</taxon>
        <taxon>Streptomyces</taxon>
    </lineage>
</organism>
<dbReference type="AlphaFoldDB" id="A0A7T4PN53"/>
<dbReference type="GO" id="GO:0016877">
    <property type="term" value="F:ligase activity, forming carbon-sulfur bonds"/>
    <property type="evidence" value="ECO:0007669"/>
    <property type="project" value="UniProtKB-ARBA"/>
</dbReference>
<dbReference type="InterPro" id="IPR020845">
    <property type="entry name" value="AMP-binding_CS"/>
</dbReference>
<dbReference type="PANTHER" id="PTHR43767">
    <property type="entry name" value="LONG-CHAIN-FATTY-ACID--COA LIGASE"/>
    <property type="match status" value="1"/>
</dbReference>
<sequence>MSQHHRAPSPFTSYVDAVLATLSATPRRTVLTDAEGRTTTAADFRDQVYGLAAELRARGATVGATVALLTGNTVEALVARYAANLAGARVVCLYDGMSAPTMASIMTSAECRMLLADARQWHLAEELRRELPRSAEGLPTLSLAPTTNGEDALAHALRRPAVPVPSLVGPDDDWRIGYTGGTTGVPKGIRMTHGPHREGIEGRLDGAGDPPRFLACTSLAHLAGFLVDRTLYQGGSVVLRHGFEPADALATIERERITHTWLLPPLLYQLLDHPALAGTDLSSLGRVTYGGTAASPARLRQAAAALGPVLYGWYGQAEAQLITETGPGEQEMTGPDGHLTVGRAMPGVQIEIRDTDGAALPTGSRGEVLVRSPYAMQGYWKQPQLTAQVLRDDWVHTGDVGYLDERGYLYVVDRIKEMIVVVGGHVYPAELEELLLRHPAVAQCTVFGDRDDEAVEHVHAAVVAAAGHQPDLAEIREFVTTRKGRIYAPEALHVLPAIPLTAVGKPDRQRLRAQLCHPREQVRETSSDGVLSDTAAS</sequence>
<dbReference type="Pfam" id="PF13193">
    <property type="entry name" value="AMP-binding_C"/>
    <property type="match status" value="1"/>
</dbReference>
<dbReference type="CDD" id="cd04433">
    <property type="entry name" value="AFD_class_I"/>
    <property type="match status" value="1"/>
</dbReference>
<dbReference type="InterPro" id="IPR045851">
    <property type="entry name" value="AMP-bd_C_sf"/>
</dbReference>
<accession>A0A7T4PN53</accession>
<dbReference type="RefSeq" id="WP_198504767.1">
    <property type="nucleotide sequence ID" value="NZ_CP065959.1"/>
</dbReference>
<dbReference type="Pfam" id="PF00501">
    <property type="entry name" value="AMP-binding"/>
    <property type="match status" value="1"/>
</dbReference>
<gene>
    <name evidence="3" type="ORF">I8755_36950</name>
</gene>
<dbReference type="Gene3D" id="3.30.300.30">
    <property type="match status" value="1"/>
</dbReference>
<feature type="domain" description="AMP-dependent synthetase/ligase" evidence="1">
    <location>
        <begin position="23"/>
        <end position="380"/>
    </location>
</feature>
<dbReference type="PANTHER" id="PTHR43767:SF7">
    <property type="entry name" value="MEDIUM_LONG-CHAIN-FATTY-ACID--COA LIGASE FADD8"/>
    <property type="match status" value="1"/>
</dbReference>
<evidence type="ECO:0000259" key="1">
    <source>
        <dbReference type="Pfam" id="PF00501"/>
    </source>
</evidence>
<dbReference type="Gene3D" id="3.40.50.12780">
    <property type="entry name" value="N-terminal domain of ligase-like"/>
    <property type="match status" value="1"/>
</dbReference>